<dbReference type="InterPro" id="IPR004101">
    <property type="entry name" value="Mur_ligase_C"/>
</dbReference>
<organism evidence="6 7">
    <name type="scientific">Polynucleobacter cosmopolitanus</name>
    <dbReference type="NCBI Taxonomy" id="351345"/>
    <lineage>
        <taxon>Bacteria</taxon>
        <taxon>Pseudomonadati</taxon>
        <taxon>Pseudomonadota</taxon>
        <taxon>Betaproteobacteria</taxon>
        <taxon>Burkholderiales</taxon>
        <taxon>Burkholderiaceae</taxon>
        <taxon>Polynucleobacter</taxon>
    </lineage>
</organism>
<feature type="binding site" evidence="2">
    <location>
        <position position="493"/>
    </location>
    <ligand>
        <name>meso-2,6-diaminopimelate</name>
        <dbReference type="ChEBI" id="CHEBI:57791"/>
    </ligand>
</feature>
<keyword evidence="2 3" id="KW-0131">Cell cycle</keyword>
<dbReference type="NCBIfam" id="TIGR01085">
    <property type="entry name" value="murE"/>
    <property type="match status" value="1"/>
</dbReference>
<name>A0A229FVT0_9BURK</name>
<dbReference type="Gene3D" id="3.40.1390.10">
    <property type="entry name" value="MurE/MurF, N-terminal domain"/>
    <property type="match status" value="1"/>
</dbReference>
<sequence>MNAMLPINSIPLESLLSEHVKPGAHMTSDTRALKAGDVMLAYPVGNSRQLTDNRVHIAQALSLGAALVLYEPSDLTEELKIVCKDKRCVAVNDLAEQAGEIAANWYGHASQSMRVIGITGTNGKTTVSQWLSQALHSADHPSGVIGTLGAGLVNDLTMTGFTTPDAARIQGLLKEIQGRGAHSVAVEVSSHALDQGRVNGTCFDTVVITNLSQDHLDYHGDMKEYAAAKKRILDLPGVKHVVVNADDSFGQECLQYLAKKMGDADITVWAYAKKSENLLSLPCFAKQSFRKLLATDLQMNDQGMKFQLIVDGEDAGLMQTRMVGAFNVSNALAVFACLLAGGKTIKSAKNSIEALQAVQGRMELVSRATAQQPMAVIDFAHTPDALEQVLKTLRDIAEQRAGQLWCVFGCGGDRDPLKRPIMGRIAESIADHVMVTSDNPRSEVPEKIMADILSGFEVPEKAQVNADRATAILQTIRQAKPEDVILIAGKGHEETQEIAGKKHPFSDRVHVQLAMGGVA</sequence>
<keyword evidence="2" id="KW-0963">Cytoplasm</keyword>
<dbReference type="RefSeq" id="WP_089515140.1">
    <property type="nucleotide sequence ID" value="NZ_NJGG01000001.1"/>
</dbReference>
<comment type="pathway">
    <text evidence="2 3">Cell wall biogenesis; peptidoglycan biosynthesis.</text>
</comment>
<dbReference type="InterPro" id="IPR005761">
    <property type="entry name" value="UDP-N-AcMur-Glu-dNH2Pim_ligase"/>
</dbReference>
<feature type="binding site" evidence="2">
    <location>
        <position position="189"/>
    </location>
    <ligand>
        <name>UDP-N-acetyl-alpha-D-muramoyl-L-alanyl-D-glutamate</name>
        <dbReference type="ChEBI" id="CHEBI:83900"/>
    </ligand>
</feature>
<feature type="binding site" evidence="2">
    <location>
        <position position="30"/>
    </location>
    <ligand>
        <name>UDP-N-acetyl-alpha-D-muramoyl-L-alanyl-D-glutamate</name>
        <dbReference type="ChEBI" id="CHEBI:83900"/>
    </ligand>
</feature>
<evidence type="ECO:0000313" key="6">
    <source>
        <dbReference type="EMBL" id="OXL16111.1"/>
    </source>
</evidence>
<dbReference type="GO" id="GO:0008360">
    <property type="term" value="P:regulation of cell shape"/>
    <property type="evidence" value="ECO:0007669"/>
    <property type="project" value="UniProtKB-KW"/>
</dbReference>
<feature type="domain" description="Mur ligase central" evidence="5">
    <location>
        <begin position="118"/>
        <end position="337"/>
    </location>
</feature>
<comment type="caution">
    <text evidence="2">Lacks conserved residue(s) required for the propagation of feature annotation.</text>
</comment>
<dbReference type="Pfam" id="PF08245">
    <property type="entry name" value="Mur_ligase_M"/>
    <property type="match status" value="1"/>
</dbReference>
<keyword evidence="2" id="KW-0460">Magnesium</keyword>
<dbReference type="AlphaFoldDB" id="A0A229FVT0"/>
<dbReference type="PANTHER" id="PTHR23135:SF4">
    <property type="entry name" value="UDP-N-ACETYLMURAMOYL-L-ALANYL-D-GLUTAMATE--2,6-DIAMINOPIMELATE LIGASE MURE HOMOLOG, CHLOROPLASTIC"/>
    <property type="match status" value="1"/>
</dbReference>
<feature type="binding site" evidence="2">
    <location>
        <position position="489"/>
    </location>
    <ligand>
        <name>meso-2,6-diaminopimelate</name>
        <dbReference type="ChEBI" id="CHEBI:57791"/>
    </ligand>
</feature>
<reference evidence="6 7" key="1">
    <citation type="submission" date="2017-06" db="EMBL/GenBank/DDBJ databases">
        <title>Reclassification of a Polynucleobacter cosmopolitanus strain isolated from tropical Lake Victoria as Polynucleobacter victoriensis comb. nov.</title>
        <authorList>
            <person name="Hahn M.W."/>
        </authorList>
    </citation>
    <scope>NUCLEOTIDE SEQUENCE [LARGE SCALE GENOMIC DNA]</scope>
    <source>
        <strain evidence="6 7">MWH-MoIso2</strain>
    </source>
</reference>
<keyword evidence="2 6" id="KW-0436">Ligase</keyword>
<comment type="catalytic activity">
    <reaction evidence="2">
        <text>UDP-N-acetyl-alpha-D-muramoyl-L-alanyl-D-glutamate + meso-2,6-diaminopimelate + ATP = UDP-N-acetyl-alpha-D-muramoyl-L-alanyl-gamma-D-glutamyl-meso-2,6-diaminopimelate + ADP + phosphate + H(+)</text>
        <dbReference type="Rhea" id="RHEA:23676"/>
        <dbReference type="ChEBI" id="CHEBI:15378"/>
        <dbReference type="ChEBI" id="CHEBI:30616"/>
        <dbReference type="ChEBI" id="CHEBI:43474"/>
        <dbReference type="ChEBI" id="CHEBI:57791"/>
        <dbReference type="ChEBI" id="CHEBI:83900"/>
        <dbReference type="ChEBI" id="CHEBI:83905"/>
        <dbReference type="ChEBI" id="CHEBI:456216"/>
        <dbReference type="EC" id="6.3.2.13"/>
    </reaction>
</comment>
<dbReference type="SUPFAM" id="SSF63418">
    <property type="entry name" value="MurE/MurF N-terminal domain"/>
    <property type="match status" value="1"/>
</dbReference>
<dbReference type="NCBIfam" id="NF001126">
    <property type="entry name" value="PRK00139.1-4"/>
    <property type="match status" value="1"/>
</dbReference>
<keyword evidence="7" id="KW-1185">Reference proteome</keyword>
<dbReference type="InterPro" id="IPR035911">
    <property type="entry name" value="MurE/MurF_N"/>
</dbReference>
<dbReference type="SUPFAM" id="SSF53244">
    <property type="entry name" value="MurD-like peptide ligases, peptide-binding domain"/>
    <property type="match status" value="1"/>
</dbReference>
<dbReference type="Gene3D" id="3.40.1190.10">
    <property type="entry name" value="Mur-like, catalytic domain"/>
    <property type="match status" value="1"/>
</dbReference>
<evidence type="ECO:0000259" key="4">
    <source>
        <dbReference type="Pfam" id="PF02875"/>
    </source>
</evidence>
<keyword evidence="2" id="KW-0547">Nucleotide-binding</keyword>
<proteinExistence type="inferred from homology"/>
<feature type="binding site" evidence="2">
    <location>
        <position position="197"/>
    </location>
    <ligand>
        <name>UDP-N-acetyl-alpha-D-muramoyl-L-alanyl-D-glutamate</name>
        <dbReference type="ChEBI" id="CHEBI:83900"/>
    </ligand>
</feature>
<dbReference type="EMBL" id="NJGG01000001">
    <property type="protein sequence ID" value="OXL16111.1"/>
    <property type="molecule type" value="Genomic_DNA"/>
</dbReference>
<feature type="modified residue" description="N6-carboxylysine" evidence="2">
    <location>
        <position position="229"/>
    </location>
</feature>
<dbReference type="PANTHER" id="PTHR23135">
    <property type="entry name" value="MUR LIGASE FAMILY MEMBER"/>
    <property type="match status" value="1"/>
</dbReference>
<keyword evidence="2 3" id="KW-0133">Cell shape</keyword>
<dbReference type="GO" id="GO:0000287">
    <property type="term" value="F:magnesium ion binding"/>
    <property type="evidence" value="ECO:0007669"/>
    <property type="project" value="UniProtKB-UniRule"/>
</dbReference>
<feature type="short sequence motif" description="Meso-diaminopimelate recognition motif" evidence="2">
    <location>
        <begin position="438"/>
        <end position="441"/>
    </location>
</feature>
<dbReference type="Proteomes" id="UP000215188">
    <property type="component" value="Unassembled WGS sequence"/>
</dbReference>
<comment type="PTM">
    <text evidence="2">Carboxylation is probably crucial for Mg(2+) binding and, consequently, for the gamma-phosphate positioning of ATP.</text>
</comment>
<feature type="binding site" evidence="2">
    <location>
        <position position="195"/>
    </location>
    <ligand>
        <name>UDP-N-acetyl-alpha-D-muramoyl-L-alanyl-D-glutamate</name>
        <dbReference type="ChEBI" id="CHEBI:83900"/>
    </ligand>
</feature>
<feature type="domain" description="Mur ligase C-terminal" evidence="4">
    <location>
        <begin position="360"/>
        <end position="491"/>
    </location>
</feature>
<dbReference type="GO" id="GO:0008765">
    <property type="term" value="F:UDP-N-acetylmuramoylalanyl-D-glutamate-2,6-diaminopimelate ligase activity"/>
    <property type="evidence" value="ECO:0007669"/>
    <property type="project" value="UniProtKB-UniRule"/>
</dbReference>
<comment type="similarity">
    <text evidence="1 2">Belongs to the MurCDEF family. MurE subfamily.</text>
</comment>
<dbReference type="SUPFAM" id="SSF53623">
    <property type="entry name" value="MurD-like peptide ligases, catalytic domain"/>
    <property type="match status" value="1"/>
</dbReference>
<dbReference type="InterPro" id="IPR036565">
    <property type="entry name" value="Mur-like_cat_sf"/>
</dbReference>
<evidence type="ECO:0000259" key="5">
    <source>
        <dbReference type="Pfam" id="PF08245"/>
    </source>
</evidence>
<evidence type="ECO:0000256" key="1">
    <source>
        <dbReference type="ARBA" id="ARBA00005898"/>
    </source>
</evidence>
<comment type="caution">
    <text evidence="6">The sequence shown here is derived from an EMBL/GenBank/DDBJ whole genome shotgun (WGS) entry which is preliminary data.</text>
</comment>
<comment type="subcellular location">
    <subcellularLocation>
        <location evidence="2 3">Cytoplasm</location>
    </subcellularLocation>
</comment>
<feature type="binding site" evidence="2">
    <location>
        <position position="414"/>
    </location>
    <ligand>
        <name>meso-2,6-diaminopimelate</name>
        <dbReference type="ChEBI" id="CHEBI:57791"/>
    </ligand>
</feature>
<protein>
    <recommendedName>
        <fullName evidence="2">UDP-N-acetylmuramoyl-L-alanyl-D-glutamate--2,6-diaminopimelate ligase</fullName>
        <ecNumber evidence="2">6.3.2.13</ecNumber>
    </recommendedName>
    <alternativeName>
        <fullName evidence="2">Meso-A2pm-adding enzyme</fullName>
    </alternativeName>
    <alternativeName>
        <fullName evidence="2">Meso-diaminopimelate-adding enzyme</fullName>
    </alternativeName>
    <alternativeName>
        <fullName evidence="2">UDP-MurNAc-L-Ala-D-Glu:meso-diaminopimelate ligase</fullName>
    </alternativeName>
    <alternativeName>
        <fullName evidence="2">UDP-MurNAc-tripeptide synthetase</fullName>
    </alternativeName>
    <alternativeName>
        <fullName evidence="2">UDP-N-acetylmuramyl-tripeptide synthetase</fullName>
    </alternativeName>
</protein>
<dbReference type="UniPathway" id="UPA00219"/>
<keyword evidence="2 3" id="KW-0573">Peptidoglycan synthesis</keyword>
<dbReference type="Pfam" id="PF02875">
    <property type="entry name" value="Mur_ligase_C"/>
    <property type="match status" value="1"/>
</dbReference>
<feature type="binding site" evidence="2">
    <location>
        <begin position="162"/>
        <end position="163"/>
    </location>
    <ligand>
        <name>UDP-N-acetyl-alpha-D-muramoyl-L-alanyl-D-glutamate</name>
        <dbReference type="ChEBI" id="CHEBI:83900"/>
    </ligand>
</feature>
<accession>A0A229FVT0</accession>
<evidence type="ECO:0000256" key="3">
    <source>
        <dbReference type="RuleBase" id="RU004135"/>
    </source>
</evidence>
<feature type="binding site" evidence="2">
    <location>
        <begin position="438"/>
        <end position="441"/>
    </location>
    <ligand>
        <name>meso-2,6-diaminopimelate</name>
        <dbReference type="ChEBI" id="CHEBI:57791"/>
    </ligand>
</feature>
<evidence type="ECO:0000313" key="7">
    <source>
        <dbReference type="Proteomes" id="UP000215188"/>
    </source>
</evidence>
<dbReference type="GO" id="GO:0005737">
    <property type="term" value="C:cytoplasm"/>
    <property type="evidence" value="ECO:0007669"/>
    <property type="project" value="UniProtKB-SubCell"/>
</dbReference>
<evidence type="ECO:0000256" key="2">
    <source>
        <dbReference type="HAMAP-Rule" id="MF_00208"/>
    </source>
</evidence>
<dbReference type="EC" id="6.3.2.13" evidence="2"/>
<dbReference type="GO" id="GO:0051301">
    <property type="term" value="P:cell division"/>
    <property type="evidence" value="ECO:0007669"/>
    <property type="project" value="UniProtKB-KW"/>
</dbReference>
<dbReference type="GO" id="GO:0009252">
    <property type="term" value="P:peptidoglycan biosynthetic process"/>
    <property type="evidence" value="ECO:0007669"/>
    <property type="project" value="UniProtKB-UniRule"/>
</dbReference>
<comment type="function">
    <text evidence="2">Catalyzes the addition of meso-diaminopimelic acid to the nucleotide precursor UDP-N-acetylmuramoyl-L-alanyl-D-glutamate (UMAG) in the biosynthesis of bacterial cell-wall peptidoglycan.</text>
</comment>
<dbReference type="InterPro" id="IPR013221">
    <property type="entry name" value="Mur_ligase_cen"/>
</dbReference>
<dbReference type="InterPro" id="IPR036615">
    <property type="entry name" value="Mur_ligase_C_dom_sf"/>
</dbReference>
<dbReference type="Gene3D" id="3.90.190.20">
    <property type="entry name" value="Mur ligase, C-terminal domain"/>
    <property type="match status" value="1"/>
</dbReference>
<gene>
    <name evidence="2" type="primary">murE</name>
    <name evidence="6" type="ORF">AOC33_03225</name>
</gene>
<dbReference type="OrthoDB" id="9800958at2"/>
<dbReference type="GO" id="GO:0005524">
    <property type="term" value="F:ATP binding"/>
    <property type="evidence" value="ECO:0007669"/>
    <property type="project" value="UniProtKB-UniRule"/>
</dbReference>
<keyword evidence="2 3" id="KW-0961">Cell wall biogenesis/degradation</keyword>
<dbReference type="GO" id="GO:0071555">
    <property type="term" value="P:cell wall organization"/>
    <property type="evidence" value="ECO:0007669"/>
    <property type="project" value="UniProtKB-KW"/>
</dbReference>
<feature type="binding site" evidence="2">
    <location>
        <begin position="120"/>
        <end position="126"/>
    </location>
    <ligand>
        <name>ATP</name>
        <dbReference type="ChEBI" id="CHEBI:30616"/>
    </ligand>
</feature>
<keyword evidence="2" id="KW-0067">ATP-binding</keyword>
<keyword evidence="2 3" id="KW-0132">Cell division</keyword>
<comment type="cofactor">
    <cofactor evidence="2">
        <name>Mg(2+)</name>
        <dbReference type="ChEBI" id="CHEBI:18420"/>
    </cofactor>
</comment>
<dbReference type="HAMAP" id="MF_00208">
    <property type="entry name" value="MurE"/>
    <property type="match status" value="1"/>
</dbReference>